<evidence type="ECO:0000256" key="1">
    <source>
        <dbReference type="ARBA" id="ARBA00003548"/>
    </source>
</evidence>
<dbReference type="InterPro" id="IPR010487">
    <property type="entry name" value="NGRN/Rrg9"/>
</dbReference>
<gene>
    <name evidence="7" type="ORF">NA57DRAFT_21314</name>
</gene>
<keyword evidence="5" id="KW-0809">Transit peptide</keyword>
<dbReference type="OrthoDB" id="5578174at2759"/>
<organism evidence="7 8">
    <name type="scientific">Rhizodiscina lignyota</name>
    <dbReference type="NCBI Taxonomy" id="1504668"/>
    <lineage>
        <taxon>Eukaryota</taxon>
        <taxon>Fungi</taxon>
        <taxon>Dikarya</taxon>
        <taxon>Ascomycota</taxon>
        <taxon>Pezizomycotina</taxon>
        <taxon>Dothideomycetes</taxon>
        <taxon>Pleosporomycetidae</taxon>
        <taxon>Aulographales</taxon>
        <taxon>Rhizodiscinaceae</taxon>
        <taxon>Rhizodiscina</taxon>
    </lineage>
</organism>
<feature type="non-terminal residue" evidence="7">
    <location>
        <position position="125"/>
    </location>
</feature>
<comment type="function">
    <text evidence="1">Required for respiratory activity and maintenance and expression of the mitochondrial genome.</text>
</comment>
<dbReference type="Proteomes" id="UP000799772">
    <property type="component" value="Unassembled WGS sequence"/>
</dbReference>
<proteinExistence type="inferred from homology"/>
<feature type="non-terminal residue" evidence="7">
    <location>
        <position position="1"/>
    </location>
</feature>
<evidence type="ECO:0000256" key="2">
    <source>
        <dbReference type="ARBA" id="ARBA00004173"/>
    </source>
</evidence>
<evidence type="ECO:0000256" key="3">
    <source>
        <dbReference type="ARBA" id="ARBA00010895"/>
    </source>
</evidence>
<keyword evidence="8" id="KW-1185">Reference proteome</keyword>
<dbReference type="PANTHER" id="PTHR13475:SF3">
    <property type="entry name" value="NEUGRIN"/>
    <property type="match status" value="1"/>
</dbReference>
<comment type="subcellular location">
    <subcellularLocation>
        <location evidence="2">Mitochondrion</location>
    </subcellularLocation>
</comment>
<comment type="caution">
    <text evidence="7">The sequence shown here is derived from an EMBL/GenBank/DDBJ whole genome shotgun (WGS) entry which is preliminary data.</text>
</comment>
<protein>
    <recommendedName>
        <fullName evidence="4">Required for respiratory growth protein 9, mitochondrial</fullName>
    </recommendedName>
</protein>
<reference evidence="7" key="1">
    <citation type="journal article" date="2020" name="Stud. Mycol.">
        <title>101 Dothideomycetes genomes: a test case for predicting lifestyles and emergence of pathogens.</title>
        <authorList>
            <person name="Haridas S."/>
            <person name="Albert R."/>
            <person name="Binder M."/>
            <person name="Bloem J."/>
            <person name="Labutti K."/>
            <person name="Salamov A."/>
            <person name="Andreopoulos B."/>
            <person name="Baker S."/>
            <person name="Barry K."/>
            <person name="Bills G."/>
            <person name="Bluhm B."/>
            <person name="Cannon C."/>
            <person name="Castanera R."/>
            <person name="Culley D."/>
            <person name="Daum C."/>
            <person name="Ezra D."/>
            <person name="Gonzalez J."/>
            <person name="Henrissat B."/>
            <person name="Kuo A."/>
            <person name="Liang C."/>
            <person name="Lipzen A."/>
            <person name="Lutzoni F."/>
            <person name="Magnuson J."/>
            <person name="Mondo S."/>
            <person name="Nolan M."/>
            <person name="Ohm R."/>
            <person name="Pangilinan J."/>
            <person name="Park H.-J."/>
            <person name="Ramirez L."/>
            <person name="Alfaro M."/>
            <person name="Sun H."/>
            <person name="Tritt A."/>
            <person name="Yoshinaga Y."/>
            <person name="Zwiers L.-H."/>
            <person name="Turgeon B."/>
            <person name="Goodwin S."/>
            <person name="Spatafora J."/>
            <person name="Crous P."/>
            <person name="Grigoriev I."/>
        </authorList>
    </citation>
    <scope>NUCLEOTIDE SEQUENCE</scope>
    <source>
        <strain evidence="7">CBS 133067</strain>
    </source>
</reference>
<evidence type="ECO:0000256" key="4">
    <source>
        <dbReference type="ARBA" id="ARBA00013566"/>
    </source>
</evidence>
<sequence length="125" mass="14296">PPTKKETWQVQKAALNSKFPTGWSPRKRLSPDAMDGIRALHAQDPVSFSTAVLAEHFKVSPEAVRRILKSKWRPTEAEQEDKRLRWDRRGERIWTQLAELGTRPPKKWRQMGVGSASGDAVPAWK</sequence>
<name>A0A9P4I7E9_9PEZI</name>
<dbReference type="PANTHER" id="PTHR13475">
    <property type="entry name" value="NEUGRIN"/>
    <property type="match status" value="1"/>
</dbReference>
<evidence type="ECO:0000313" key="8">
    <source>
        <dbReference type="Proteomes" id="UP000799772"/>
    </source>
</evidence>
<dbReference type="AlphaFoldDB" id="A0A9P4I7E9"/>
<comment type="similarity">
    <text evidence="3">Belongs to the RRG9 family.</text>
</comment>
<dbReference type="GO" id="GO:0005634">
    <property type="term" value="C:nucleus"/>
    <property type="evidence" value="ECO:0007669"/>
    <property type="project" value="TreeGrafter"/>
</dbReference>
<feature type="region of interest" description="Disordered" evidence="6">
    <location>
        <begin position="1"/>
        <end position="27"/>
    </location>
</feature>
<dbReference type="Pfam" id="PF06413">
    <property type="entry name" value="Neugrin"/>
    <property type="match status" value="1"/>
</dbReference>
<evidence type="ECO:0000313" key="7">
    <source>
        <dbReference type="EMBL" id="KAF2096395.1"/>
    </source>
</evidence>
<dbReference type="EMBL" id="ML978129">
    <property type="protein sequence ID" value="KAF2096395.1"/>
    <property type="molecule type" value="Genomic_DNA"/>
</dbReference>
<evidence type="ECO:0000256" key="5">
    <source>
        <dbReference type="ARBA" id="ARBA00022946"/>
    </source>
</evidence>
<accession>A0A9P4I7E9</accession>
<evidence type="ECO:0000256" key="6">
    <source>
        <dbReference type="SAM" id="MobiDB-lite"/>
    </source>
</evidence>
<feature type="region of interest" description="Disordered" evidence="6">
    <location>
        <begin position="104"/>
        <end position="125"/>
    </location>
</feature>
<dbReference type="GO" id="GO:0005739">
    <property type="term" value="C:mitochondrion"/>
    <property type="evidence" value="ECO:0007669"/>
    <property type="project" value="UniProtKB-SubCell"/>
</dbReference>